<dbReference type="Pfam" id="PF00356">
    <property type="entry name" value="LacI"/>
    <property type="match status" value="1"/>
</dbReference>
<dbReference type="PANTHER" id="PTHR30146">
    <property type="entry name" value="LACI-RELATED TRANSCRIPTIONAL REPRESSOR"/>
    <property type="match status" value="1"/>
</dbReference>
<dbReference type="SUPFAM" id="SSF53822">
    <property type="entry name" value="Periplasmic binding protein-like I"/>
    <property type="match status" value="1"/>
</dbReference>
<accession>A0A859FB64</accession>
<dbReference type="PROSITE" id="PS50932">
    <property type="entry name" value="HTH_LACI_2"/>
    <property type="match status" value="1"/>
</dbReference>
<evidence type="ECO:0000313" key="6">
    <source>
        <dbReference type="Proteomes" id="UP000318138"/>
    </source>
</evidence>
<dbReference type="Gene3D" id="3.40.50.2300">
    <property type="match status" value="2"/>
</dbReference>
<organism evidence="5 6">
    <name type="scientific">Paenalkalicoccus suaedae</name>
    <dbReference type="NCBI Taxonomy" id="2592382"/>
    <lineage>
        <taxon>Bacteria</taxon>
        <taxon>Bacillati</taxon>
        <taxon>Bacillota</taxon>
        <taxon>Bacilli</taxon>
        <taxon>Bacillales</taxon>
        <taxon>Bacillaceae</taxon>
        <taxon>Paenalkalicoccus</taxon>
    </lineage>
</organism>
<dbReference type="SMART" id="SM00354">
    <property type="entry name" value="HTH_LACI"/>
    <property type="match status" value="1"/>
</dbReference>
<dbReference type="PANTHER" id="PTHR30146:SF109">
    <property type="entry name" value="HTH-TYPE TRANSCRIPTIONAL REGULATOR GALS"/>
    <property type="match status" value="1"/>
</dbReference>
<reference evidence="6" key="1">
    <citation type="submission" date="2019-07" db="EMBL/GenBank/DDBJ databases">
        <title>Bacillus alkalisoli sp. nov. isolated from saline soil.</title>
        <authorList>
            <person name="Sun J.-Q."/>
            <person name="Xu L."/>
        </authorList>
    </citation>
    <scope>NUCLEOTIDE SEQUENCE [LARGE SCALE GENOMIC DNA]</scope>
    <source>
        <strain evidence="6">M4U3P1</strain>
    </source>
</reference>
<keyword evidence="1" id="KW-0805">Transcription regulation</keyword>
<name>A0A859FB64_9BACI</name>
<feature type="domain" description="HTH lacI-type" evidence="4">
    <location>
        <begin position="5"/>
        <end position="59"/>
    </location>
</feature>
<dbReference type="AlphaFoldDB" id="A0A859FB64"/>
<keyword evidence="6" id="KW-1185">Reference proteome</keyword>
<sequence>MTKDISITEVAKRAGVSIATVSRVFHNRGPVKESTRRKIESIIEETGYTPNQLARELANKKTQLIGLIVHDFTGEGLPRAINGVNQIVEDQGYHVLMTSTRGNLDSELRNFEILRSKRVEGIIFATRSFKKEHQEIIEKLPIPVVVMLQDTTENGISSVFFQNKQFAYDATKALLGMNHRQLAFFGGPSASVNSSHRKDGFIQAFMEAGMTPDDKMVKHGDFSIESGYIQMNKLLALKKPFTALVTINDAVAIGAINCLLDHGMRIPEDVSIIALDKTVVADASRVQLSAVSYSYQDLGIQAAKLLVKQIGSGNKTIEQIKIDYDVHLQDSTQRLNVKE</sequence>
<dbReference type="Proteomes" id="UP000318138">
    <property type="component" value="Chromosome"/>
</dbReference>
<dbReference type="GO" id="GO:0003700">
    <property type="term" value="F:DNA-binding transcription factor activity"/>
    <property type="evidence" value="ECO:0007669"/>
    <property type="project" value="TreeGrafter"/>
</dbReference>
<dbReference type="InterPro" id="IPR010982">
    <property type="entry name" value="Lambda_DNA-bd_dom_sf"/>
</dbReference>
<gene>
    <name evidence="5" type="ORF">FLK61_27540</name>
</gene>
<keyword evidence="2 5" id="KW-0238">DNA-binding</keyword>
<proteinExistence type="predicted"/>
<dbReference type="Gene3D" id="1.10.260.40">
    <property type="entry name" value="lambda repressor-like DNA-binding domains"/>
    <property type="match status" value="1"/>
</dbReference>
<evidence type="ECO:0000256" key="3">
    <source>
        <dbReference type="ARBA" id="ARBA00023163"/>
    </source>
</evidence>
<dbReference type="SUPFAM" id="SSF47413">
    <property type="entry name" value="lambda repressor-like DNA-binding domains"/>
    <property type="match status" value="1"/>
</dbReference>
<protein>
    <submittedName>
        <fullName evidence="5">LacI family DNA-binding transcriptional regulator</fullName>
    </submittedName>
</protein>
<dbReference type="InterPro" id="IPR028082">
    <property type="entry name" value="Peripla_BP_I"/>
</dbReference>
<dbReference type="GO" id="GO:0000976">
    <property type="term" value="F:transcription cis-regulatory region binding"/>
    <property type="evidence" value="ECO:0007669"/>
    <property type="project" value="TreeGrafter"/>
</dbReference>
<dbReference type="KEGG" id="psua:FLK61_27540"/>
<dbReference type="CDD" id="cd06267">
    <property type="entry name" value="PBP1_LacI_sugar_binding-like"/>
    <property type="match status" value="1"/>
</dbReference>
<dbReference type="EMBL" id="CP041372">
    <property type="protein sequence ID" value="QKS70509.1"/>
    <property type="molecule type" value="Genomic_DNA"/>
</dbReference>
<dbReference type="InterPro" id="IPR000843">
    <property type="entry name" value="HTH_LacI"/>
</dbReference>
<evidence type="ECO:0000256" key="2">
    <source>
        <dbReference type="ARBA" id="ARBA00023125"/>
    </source>
</evidence>
<dbReference type="InterPro" id="IPR001761">
    <property type="entry name" value="Peripla_BP/Lac1_sug-bd_dom"/>
</dbReference>
<dbReference type="CDD" id="cd01392">
    <property type="entry name" value="HTH_LacI"/>
    <property type="match status" value="1"/>
</dbReference>
<evidence type="ECO:0000259" key="4">
    <source>
        <dbReference type="PROSITE" id="PS50932"/>
    </source>
</evidence>
<evidence type="ECO:0000256" key="1">
    <source>
        <dbReference type="ARBA" id="ARBA00023015"/>
    </source>
</evidence>
<evidence type="ECO:0000313" key="5">
    <source>
        <dbReference type="EMBL" id="QKS70509.1"/>
    </source>
</evidence>
<dbReference type="Pfam" id="PF00532">
    <property type="entry name" value="Peripla_BP_1"/>
    <property type="match status" value="1"/>
</dbReference>
<dbReference type="RefSeq" id="WP_176008545.1">
    <property type="nucleotide sequence ID" value="NZ_CP041372.2"/>
</dbReference>
<keyword evidence="3" id="KW-0804">Transcription</keyword>